<dbReference type="InterPro" id="IPR022642">
    <property type="entry name" value="CheR_C"/>
</dbReference>
<evidence type="ECO:0000256" key="2">
    <source>
        <dbReference type="ARBA" id="ARBA00012534"/>
    </source>
</evidence>
<dbReference type="CDD" id="cd02440">
    <property type="entry name" value="AdoMet_MTases"/>
    <property type="match status" value="1"/>
</dbReference>
<comment type="catalytic activity">
    <reaction evidence="1">
        <text>L-glutamyl-[protein] + S-adenosyl-L-methionine = [protein]-L-glutamate 5-O-methyl ester + S-adenosyl-L-homocysteine</text>
        <dbReference type="Rhea" id="RHEA:24452"/>
        <dbReference type="Rhea" id="RHEA-COMP:10208"/>
        <dbReference type="Rhea" id="RHEA-COMP:10311"/>
        <dbReference type="ChEBI" id="CHEBI:29973"/>
        <dbReference type="ChEBI" id="CHEBI:57856"/>
        <dbReference type="ChEBI" id="CHEBI:59789"/>
        <dbReference type="ChEBI" id="CHEBI:82795"/>
        <dbReference type="EC" id="2.1.1.80"/>
    </reaction>
</comment>
<dbReference type="SUPFAM" id="SSF47757">
    <property type="entry name" value="Chemotaxis receptor methyltransferase CheR, N-terminal domain"/>
    <property type="match status" value="1"/>
</dbReference>
<evidence type="ECO:0000256" key="5">
    <source>
        <dbReference type="ARBA" id="ARBA00022691"/>
    </source>
</evidence>
<dbReference type="Proteomes" id="UP000515317">
    <property type="component" value="Chromosome"/>
</dbReference>
<dbReference type="EMBL" id="AP023361">
    <property type="protein sequence ID" value="BCJ92244.1"/>
    <property type="molecule type" value="Genomic_DNA"/>
</dbReference>
<dbReference type="InterPro" id="IPR036804">
    <property type="entry name" value="CheR_N_sf"/>
</dbReference>
<keyword evidence="5" id="KW-0949">S-adenosyl-L-methionine</keyword>
<dbReference type="SUPFAM" id="SSF53335">
    <property type="entry name" value="S-adenosyl-L-methionine-dependent methyltransferases"/>
    <property type="match status" value="1"/>
</dbReference>
<dbReference type="SMART" id="SM00138">
    <property type="entry name" value="MeTrc"/>
    <property type="match status" value="1"/>
</dbReference>
<keyword evidence="4 7" id="KW-0808">Transferase</keyword>
<keyword evidence="3 7" id="KW-0489">Methyltransferase</keyword>
<gene>
    <name evidence="7" type="ORF">IZ6_29790</name>
</gene>
<evidence type="ECO:0000313" key="8">
    <source>
        <dbReference type="Proteomes" id="UP000515317"/>
    </source>
</evidence>
<dbReference type="AlphaFoldDB" id="A0A6S6QNY2"/>
<dbReference type="KEGG" id="tso:IZ6_29790"/>
<dbReference type="InterPro" id="IPR029063">
    <property type="entry name" value="SAM-dependent_MTases_sf"/>
</dbReference>
<dbReference type="EC" id="2.1.1.80" evidence="2"/>
<dbReference type="SUPFAM" id="SSF48452">
    <property type="entry name" value="TPR-like"/>
    <property type="match status" value="1"/>
</dbReference>
<proteinExistence type="predicted"/>
<evidence type="ECO:0000256" key="3">
    <source>
        <dbReference type="ARBA" id="ARBA00022603"/>
    </source>
</evidence>
<dbReference type="RefSeq" id="WP_222875834.1">
    <property type="nucleotide sequence ID" value="NZ_AP023361.1"/>
</dbReference>
<dbReference type="PROSITE" id="PS50123">
    <property type="entry name" value="CHER"/>
    <property type="match status" value="1"/>
</dbReference>
<dbReference type="InterPro" id="IPR000780">
    <property type="entry name" value="CheR_MeTrfase"/>
</dbReference>
<reference evidence="7 8" key="1">
    <citation type="submission" date="2020-08" db="EMBL/GenBank/DDBJ databases">
        <title>Genome sequence of Rhizobiales bacterium strain IZ6.</title>
        <authorList>
            <person name="Nakai R."/>
            <person name="Naganuma T."/>
        </authorList>
    </citation>
    <scope>NUCLEOTIDE SEQUENCE [LARGE SCALE GENOMIC DNA]</scope>
    <source>
        <strain evidence="7 8">IZ6</strain>
    </source>
</reference>
<dbReference type="PRINTS" id="PR00996">
    <property type="entry name" value="CHERMTFRASE"/>
</dbReference>
<organism evidence="7 8">
    <name type="scientific">Terrihabitans soli</name>
    <dbReference type="NCBI Taxonomy" id="708113"/>
    <lineage>
        <taxon>Bacteria</taxon>
        <taxon>Pseudomonadati</taxon>
        <taxon>Pseudomonadota</taxon>
        <taxon>Alphaproteobacteria</taxon>
        <taxon>Hyphomicrobiales</taxon>
        <taxon>Terrihabitans</taxon>
    </lineage>
</organism>
<keyword evidence="8" id="KW-1185">Reference proteome</keyword>
<name>A0A6S6QNY2_9HYPH</name>
<evidence type="ECO:0000313" key="7">
    <source>
        <dbReference type="EMBL" id="BCJ92244.1"/>
    </source>
</evidence>
<protein>
    <recommendedName>
        <fullName evidence="2">protein-glutamate O-methyltransferase</fullName>
        <ecNumber evidence="2">2.1.1.80</ecNumber>
    </recommendedName>
</protein>
<dbReference type="Gene3D" id="1.25.40.10">
    <property type="entry name" value="Tetratricopeptide repeat domain"/>
    <property type="match status" value="1"/>
</dbReference>
<dbReference type="GO" id="GO:0008983">
    <property type="term" value="F:protein-glutamate O-methyltransferase activity"/>
    <property type="evidence" value="ECO:0007669"/>
    <property type="project" value="UniProtKB-EC"/>
</dbReference>
<evidence type="ECO:0000256" key="1">
    <source>
        <dbReference type="ARBA" id="ARBA00001541"/>
    </source>
</evidence>
<accession>A0A6S6QNY2</accession>
<dbReference type="PANTHER" id="PTHR24422">
    <property type="entry name" value="CHEMOTAXIS PROTEIN METHYLTRANSFERASE"/>
    <property type="match status" value="1"/>
</dbReference>
<dbReference type="InterPro" id="IPR011990">
    <property type="entry name" value="TPR-like_helical_dom_sf"/>
</dbReference>
<dbReference type="Gene3D" id="1.10.155.10">
    <property type="entry name" value="Chemotaxis receptor methyltransferase CheR, N-terminal domain"/>
    <property type="match status" value="1"/>
</dbReference>
<feature type="domain" description="CheR-type methyltransferase" evidence="6">
    <location>
        <begin position="1"/>
        <end position="275"/>
    </location>
</feature>
<dbReference type="Pfam" id="PF01739">
    <property type="entry name" value="CheR"/>
    <property type="match status" value="1"/>
</dbReference>
<evidence type="ECO:0000256" key="4">
    <source>
        <dbReference type="ARBA" id="ARBA00022679"/>
    </source>
</evidence>
<dbReference type="Gene3D" id="3.40.50.150">
    <property type="entry name" value="Vaccinia Virus protein VP39"/>
    <property type="match status" value="1"/>
</dbReference>
<dbReference type="PANTHER" id="PTHR24422:SF19">
    <property type="entry name" value="CHEMOTAXIS PROTEIN METHYLTRANSFERASE"/>
    <property type="match status" value="1"/>
</dbReference>
<dbReference type="GO" id="GO:0032259">
    <property type="term" value="P:methylation"/>
    <property type="evidence" value="ECO:0007669"/>
    <property type="project" value="UniProtKB-KW"/>
</dbReference>
<sequence>MSADISRADLERFRAAIARRTGLFHDDAKFGFLADLLQRRVHKRGASRQDYLSNLETAPADQEIAELARELTVGETYFFRNKEQLGALADALIVPRLSDGGPKTLRLLSAGCASGEEAYSLAILARETIREPGWNIRIDAVDINPAALARAKRASYSRWALRDTPEDIRARWFRANGNEMALDRSIRDGVHFFAGNLASEEMELWGPNRYDAIFCRNVLMYFEPAQMRGVVVRMAQALVPRGLLFLGHAETLRGVSDDFHLLHTHGAFYYRRKSANEMSSVTTRDGGSEQALSDDWADIIGKATDRVTALLIEKSKAPEDSIPILWDKAPALDLMGRERFGEALDYVQASPPPIERDADMLLLEATLLVHSGRVKEAEELCRKLLLLDEFNAGAHYLLALCCEQDGKRESARDHDRVAAYLDASFAMPRLHLGLLAVKSGDRDGARRELACAMMLLEHEEASRILMFGGGFNRRALMDLCRNAMLGSGANA</sequence>
<dbReference type="InterPro" id="IPR050903">
    <property type="entry name" value="Bact_Chemotaxis_MeTrfase"/>
</dbReference>
<evidence type="ECO:0000259" key="6">
    <source>
        <dbReference type="PROSITE" id="PS50123"/>
    </source>
</evidence>